<evidence type="ECO:0000313" key="3">
    <source>
        <dbReference type="EMBL" id="BAU31688.1"/>
    </source>
</evidence>
<evidence type="ECO:0000259" key="2">
    <source>
        <dbReference type="PROSITE" id="PS51186"/>
    </source>
</evidence>
<evidence type="ECO:0000313" key="4">
    <source>
        <dbReference type="Proteomes" id="UP000218965"/>
    </source>
</evidence>
<dbReference type="PROSITE" id="PS51186">
    <property type="entry name" value="GNAT"/>
    <property type="match status" value="1"/>
</dbReference>
<accession>A0A0U4WV16</accession>
<protein>
    <submittedName>
        <fullName evidence="3">Acetyltransferase, GNAT family</fullName>
    </submittedName>
</protein>
<sequence>MILRSLTTDDTSLAPDWLRGRRMLPDRWRDEHTRTLIAEDGAGEPIGAATMWTSPVHPDRYSVDLVVAPDHRRAGIATALLEALTELQPEPKRFIWGAAETDPAHGFAATFGARTIQRAPLDTFQTSRAVRLRPPDDIASAAAVSRVALEQAWVDMYEWTHADWHPVEPDTRAALVEDLWDEIDPHLSSIAVSATGAIDAVLLVFIDGGQPVVAGETVSRDTPGRHATARGLRASNVQPVGRRGVRRNPARRPRDRSPLCATVRCFGAGHALAPHRRVPPLTSLTPKSCAHERPTAEWPPAVRRRPHNGAARTAEPVRALRAPPVAPHPG</sequence>
<keyword evidence="3" id="KW-0808">Transferase</keyword>
<dbReference type="GO" id="GO:0016747">
    <property type="term" value="F:acyltransferase activity, transferring groups other than amino-acyl groups"/>
    <property type="evidence" value="ECO:0007669"/>
    <property type="project" value="InterPro"/>
</dbReference>
<organism evidence="3 4">
    <name type="scientific">Microcella alkaliphila</name>
    <dbReference type="NCBI Taxonomy" id="279828"/>
    <lineage>
        <taxon>Bacteria</taxon>
        <taxon>Bacillati</taxon>
        <taxon>Actinomycetota</taxon>
        <taxon>Actinomycetes</taxon>
        <taxon>Micrococcales</taxon>
        <taxon>Microbacteriaceae</taxon>
        <taxon>Microcella</taxon>
    </lineage>
</organism>
<dbReference type="SUPFAM" id="SSF55729">
    <property type="entry name" value="Acyl-CoA N-acyltransferases (Nat)"/>
    <property type="match status" value="1"/>
</dbReference>
<feature type="compositionally biased region" description="Low complexity" evidence="1">
    <location>
        <begin position="314"/>
        <end position="323"/>
    </location>
</feature>
<feature type="region of interest" description="Disordered" evidence="1">
    <location>
        <begin position="277"/>
        <end position="330"/>
    </location>
</feature>
<reference evidence="4" key="1">
    <citation type="submission" date="2015-12" db="EMBL/GenBank/DDBJ databases">
        <authorList>
            <person name="Shamseldin A."/>
            <person name="Moawad H."/>
            <person name="Abd El-Rahim W.M."/>
            <person name="Sadowsky M.J."/>
        </authorList>
    </citation>
    <scope>NUCLEOTIDE SEQUENCE [LARGE SCALE GENOMIC DNA]</scope>
    <source>
        <strain evidence="4">JAM AC0309</strain>
    </source>
</reference>
<name>A0A0U4WV16_9MICO</name>
<dbReference type="CDD" id="cd04301">
    <property type="entry name" value="NAT_SF"/>
    <property type="match status" value="1"/>
</dbReference>
<feature type="domain" description="N-acetyltransferase" evidence="2">
    <location>
        <begin position="1"/>
        <end position="137"/>
    </location>
</feature>
<dbReference type="KEGG" id="malk:MalAC0309_0821"/>
<dbReference type="Proteomes" id="UP000218965">
    <property type="component" value="Chromosome"/>
</dbReference>
<dbReference type="AlphaFoldDB" id="A0A0U4WV16"/>
<proteinExistence type="predicted"/>
<dbReference type="Gene3D" id="3.40.630.30">
    <property type="match status" value="1"/>
</dbReference>
<dbReference type="InterPro" id="IPR016181">
    <property type="entry name" value="Acyl_CoA_acyltransferase"/>
</dbReference>
<dbReference type="Pfam" id="PF00583">
    <property type="entry name" value="Acetyltransf_1"/>
    <property type="match status" value="1"/>
</dbReference>
<dbReference type="EMBL" id="AP017315">
    <property type="protein sequence ID" value="BAU31688.1"/>
    <property type="molecule type" value="Genomic_DNA"/>
</dbReference>
<reference evidence="3 4" key="2">
    <citation type="submission" date="2016-01" db="EMBL/GenBank/DDBJ databases">
        <title>Microcella alkaliphila JAM AC0309 whole genome shotgun sequence.</title>
        <authorList>
            <person name="Kurata A."/>
            <person name="Hirose Y."/>
            <person name="Kishimoto N."/>
            <person name="Kobayashi T."/>
        </authorList>
    </citation>
    <scope>NUCLEOTIDE SEQUENCE [LARGE SCALE GENOMIC DNA]</scope>
    <source>
        <strain evidence="3 4">JAM AC0309</strain>
    </source>
</reference>
<gene>
    <name evidence="3" type="ORF">MalAC0309_0821</name>
</gene>
<evidence type="ECO:0000256" key="1">
    <source>
        <dbReference type="SAM" id="MobiDB-lite"/>
    </source>
</evidence>
<dbReference type="InterPro" id="IPR000182">
    <property type="entry name" value="GNAT_dom"/>
</dbReference>